<evidence type="ECO:0000313" key="2">
    <source>
        <dbReference type="EMBL" id="PKI32090.1"/>
    </source>
</evidence>
<sequence>MRGRTLQLAREAQLSLSSHGGVATEDAVEQHGGTLGGRSRKEDGATGEAMVEREVLSSGGRKQLCGGDGAVGGERQGKM</sequence>
<dbReference type="Proteomes" id="UP000233551">
    <property type="component" value="Unassembled WGS sequence"/>
</dbReference>
<dbReference type="EMBL" id="PGOL01008053">
    <property type="protein sequence ID" value="PKI32090.1"/>
    <property type="molecule type" value="Genomic_DNA"/>
</dbReference>
<evidence type="ECO:0000256" key="1">
    <source>
        <dbReference type="SAM" id="MobiDB-lite"/>
    </source>
</evidence>
<feature type="region of interest" description="Disordered" evidence="1">
    <location>
        <begin position="1"/>
        <end position="79"/>
    </location>
</feature>
<evidence type="ECO:0000313" key="3">
    <source>
        <dbReference type="Proteomes" id="UP000233551"/>
    </source>
</evidence>
<feature type="compositionally biased region" description="Basic and acidic residues" evidence="1">
    <location>
        <begin position="39"/>
        <end position="55"/>
    </location>
</feature>
<reference evidence="2 3" key="1">
    <citation type="submission" date="2017-11" db="EMBL/GenBank/DDBJ databases">
        <title>De-novo sequencing of pomegranate (Punica granatum L.) genome.</title>
        <authorList>
            <person name="Akparov Z."/>
            <person name="Amiraslanov A."/>
            <person name="Hajiyeva S."/>
            <person name="Abbasov M."/>
            <person name="Kaur K."/>
            <person name="Hamwieh A."/>
            <person name="Solovyev V."/>
            <person name="Salamov A."/>
            <person name="Braich B."/>
            <person name="Kosarev P."/>
            <person name="Mahmoud A."/>
            <person name="Hajiyev E."/>
            <person name="Babayeva S."/>
            <person name="Izzatullayeva V."/>
            <person name="Mammadov A."/>
            <person name="Mammadov A."/>
            <person name="Sharifova S."/>
            <person name="Ojaghi J."/>
            <person name="Eynullazada K."/>
            <person name="Bayramov B."/>
            <person name="Abdulazimova A."/>
            <person name="Shahmuradov I."/>
        </authorList>
    </citation>
    <scope>NUCLEOTIDE SEQUENCE [LARGE SCALE GENOMIC DNA]</scope>
    <source>
        <strain evidence="3">cv. AG2017</strain>
        <tissue evidence="2">Leaf</tissue>
    </source>
</reference>
<keyword evidence="3" id="KW-1185">Reference proteome</keyword>
<dbReference type="AlphaFoldDB" id="A0A2I0HKT8"/>
<accession>A0A2I0HKT8</accession>
<protein>
    <submittedName>
        <fullName evidence="2">Uncharacterized protein</fullName>
    </submittedName>
</protein>
<proteinExistence type="predicted"/>
<organism evidence="2 3">
    <name type="scientific">Punica granatum</name>
    <name type="common">Pomegranate</name>
    <dbReference type="NCBI Taxonomy" id="22663"/>
    <lineage>
        <taxon>Eukaryota</taxon>
        <taxon>Viridiplantae</taxon>
        <taxon>Streptophyta</taxon>
        <taxon>Embryophyta</taxon>
        <taxon>Tracheophyta</taxon>
        <taxon>Spermatophyta</taxon>
        <taxon>Magnoliopsida</taxon>
        <taxon>eudicotyledons</taxon>
        <taxon>Gunneridae</taxon>
        <taxon>Pentapetalae</taxon>
        <taxon>rosids</taxon>
        <taxon>malvids</taxon>
        <taxon>Myrtales</taxon>
        <taxon>Lythraceae</taxon>
        <taxon>Punica</taxon>
    </lineage>
</organism>
<comment type="caution">
    <text evidence="2">The sequence shown here is derived from an EMBL/GenBank/DDBJ whole genome shotgun (WGS) entry which is preliminary data.</text>
</comment>
<gene>
    <name evidence="2" type="ORF">CRG98_047519</name>
</gene>
<name>A0A2I0HKT8_PUNGR</name>
<feature type="compositionally biased region" description="Gly residues" evidence="1">
    <location>
        <begin position="66"/>
        <end position="79"/>
    </location>
</feature>